<accession>A0A8J2VNJ7</accession>
<keyword evidence="5" id="KW-1185">Reference proteome</keyword>
<gene>
    <name evidence="4" type="ORF">GCM10007276_10560</name>
</gene>
<dbReference type="InterPro" id="IPR015422">
    <property type="entry name" value="PyrdxlP-dep_Trfase_small"/>
</dbReference>
<sequence length="373" mass="39354">MTMAFIDLGAQQARLRPALDVAIARVLDHGAFIMGPEVAALEGQLCAASGASSAISCANGTDALGMVLMAWGIGAGDAVFVPAFTFVATAEVVAWVGATPIFVDVDEDSFTLDPDSLKAAVAEAQNLGLRPKAVIPVDLYGLPADYAAIDAIARENEMKVLADAAQSYGAAREGQKVGTFGDATGLSFFPSKPLGCYGDGGAILTSDAELAATLKSIRVHGQGTHKYDNVRIGLNARLDTLQAAVLLEKMKIFDEEIIARNRVAKRYSELLDGHVAVPPVPEGVTSVWAQYTVRVPRRDQVQAACKAAGIPTMVYYPIPLNQQTGYRHYPVAPGGVPNSERLAADVLSLPMHPYLDDDAIGRVSEVLISACNT</sequence>
<dbReference type="InterPro" id="IPR015421">
    <property type="entry name" value="PyrdxlP-dep_Trfase_major"/>
</dbReference>
<dbReference type="Proteomes" id="UP000602745">
    <property type="component" value="Unassembled WGS sequence"/>
</dbReference>
<dbReference type="GO" id="GO:0008483">
    <property type="term" value="F:transaminase activity"/>
    <property type="evidence" value="ECO:0007669"/>
    <property type="project" value="UniProtKB-KW"/>
</dbReference>
<comment type="caution">
    <text evidence="4">The sequence shown here is derived from an EMBL/GenBank/DDBJ whole genome shotgun (WGS) entry which is preliminary data.</text>
</comment>
<dbReference type="GO" id="GO:0030170">
    <property type="term" value="F:pyridoxal phosphate binding"/>
    <property type="evidence" value="ECO:0007669"/>
    <property type="project" value="TreeGrafter"/>
</dbReference>
<reference evidence="4" key="2">
    <citation type="submission" date="2020-09" db="EMBL/GenBank/DDBJ databases">
        <authorList>
            <person name="Sun Q."/>
            <person name="Sedlacek I."/>
        </authorList>
    </citation>
    <scope>NUCLEOTIDE SEQUENCE</scope>
    <source>
        <strain evidence="4">CCM 7684</strain>
    </source>
</reference>
<evidence type="ECO:0000256" key="1">
    <source>
        <dbReference type="PIRSR" id="PIRSR000390-1"/>
    </source>
</evidence>
<keyword evidence="4" id="KW-0032">Aminotransferase</keyword>
<organism evidence="4 5">
    <name type="scientific">Agaricicola taiwanensis</name>
    <dbReference type="NCBI Taxonomy" id="591372"/>
    <lineage>
        <taxon>Bacteria</taxon>
        <taxon>Pseudomonadati</taxon>
        <taxon>Pseudomonadota</taxon>
        <taxon>Alphaproteobacteria</taxon>
        <taxon>Rhodobacterales</taxon>
        <taxon>Paracoccaceae</taxon>
        <taxon>Agaricicola</taxon>
    </lineage>
</organism>
<dbReference type="Gene3D" id="3.40.640.10">
    <property type="entry name" value="Type I PLP-dependent aspartate aminotransferase-like (Major domain)"/>
    <property type="match status" value="1"/>
</dbReference>
<evidence type="ECO:0000313" key="5">
    <source>
        <dbReference type="Proteomes" id="UP000602745"/>
    </source>
</evidence>
<proteinExistence type="inferred from homology"/>
<dbReference type="AlphaFoldDB" id="A0A8J2VNJ7"/>
<evidence type="ECO:0000256" key="2">
    <source>
        <dbReference type="PIRSR" id="PIRSR000390-2"/>
    </source>
</evidence>
<comment type="similarity">
    <text evidence="3">Belongs to the DegT/DnrJ/EryC1 family.</text>
</comment>
<dbReference type="PIRSF" id="PIRSF000390">
    <property type="entry name" value="PLP_StrS"/>
    <property type="match status" value="1"/>
</dbReference>
<keyword evidence="4" id="KW-0808">Transferase</keyword>
<dbReference type="InterPro" id="IPR000653">
    <property type="entry name" value="DegT/StrS_aminotransferase"/>
</dbReference>
<evidence type="ECO:0000256" key="3">
    <source>
        <dbReference type="RuleBase" id="RU004508"/>
    </source>
</evidence>
<dbReference type="RefSeq" id="WP_188408618.1">
    <property type="nucleotide sequence ID" value="NZ_BMCP01000001.1"/>
</dbReference>
<dbReference type="PANTHER" id="PTHR30244:SF42">
    <property type="entry name" value="UDP-2-ACETAMIDO-2-DEOXY-3-OXO-D-GLUCURONATE AMINOTRANSFERASE"/>
    <property type="match status" value="1"/>
</dbReference>
<protein>
    <submittedName>
        <fullName evidence="4">Aminotransferase DegT</fullName>
    </submittedName>
</protein>
<feature type="active site" description="Proton acceptor" evidence="1">
    <location>
        <position position="192"/>
    </location>
</feature>
<dbReference type="InterPro" id="IPR015424">
    <property type="entry name" value="PyrdxlP-dep_Trfase"/>
</dbReference>
<reference evidence="4" key="1">
    <citation type="journal article" date="2014" name="Int. J. Syst. Evol. Microbiol.">
        <title>Complete genome sequence of Corynebacterium casei LMG S-19264T (=DSM 44701T), isolated from a smear-ripened cheese.</title>
        <authorList>
            <consortium name="US DOE Joint Genome Institute (JGI-PGF)"/>
            <person name="Walter F."/>
            <person name="Albersmeier A."/>
            <person name="Kalinowski J."/>
            <person name="Ruckert C."/>
        </authorList>
    </citation>
    <scope>NUCLEOTIDE SEQUENCE</scope>
    <source>
        <strain evidence="4">CCM 7684</strain>
    </source>
</reference>
<dbReference type="CDD" id="cd00616">
    <property type="entry name" value="AHBA_syn"/>
    <property type="match status" value="1"/>
</dbReference>
<evidence type="ECO:0000313" key="4">
    <source>
        <dbReference type="EMBL" id="GGE34934.1"/>
    </source>
</evidence>
<keyword evidence="2 3" id="KW-0663">Pyridoxal phosphate</keyword>
<dbReference type="PANTHER" id="PTHR30244">
    <property type="entry name" value="TRANSAMINASE"/>
    <property type="match status" value="1"/>
</dbReference>
<feature type="modified residue" description="N6-(pyridoxal phosphate)lysine" evidence="2">
    <location>
        <position position="192"/>
    </location>
</feature>
<dbReference type="Gene3D" id="3.90.1150.10">
    <property type="entry name" value="Aspartate Aminotransferase, domain 1"/>
    <property type="match status" value="1"/>
</dbReference>
<dbReference type="SUPFAM" id="SSF53383">
    <property type="entry name" value="PLP-dependent transferases"/>
    <property type="match status" value="1"/>
</dbReference>
<name>A0A8J2VNJ7_9RHOB</name>
<dbReference type="EMBL" id="BMCP01000001">
    <property type="protein sequence ID" value="GGE34934.1"/>
    <property type="molecule type" value="Genomic_DNA"/>
</dbReference>
<dbReference type="Pfam" id="PF01041">
    <property type="entry name" value="DegT_DnrJ_EryC1"/>
    <property type="match status" value="1"/>
</dbReference>
<dbReference type="GO" id="GO:0000271">
    <property type="term" value="P:polysaccharide biosynthetic process"/>
    <property type="evidence" value="ECO:0007669"/>
    <property type="project" value="TreeGrafter"/>
</dbReference>